<sequence>MIAEIAFPYNVLQEIFVNLNFAVFAILATIISSIACIEFMKKIVEGSKAKESAVHQYVTVSKYCISALVAIFLILTFGVVIDLKDIVEDVLYMFIFL</sequence>
<dbReference type="AlphaFoldDB" id="A0A174NTY2"/>
<accession>A0A174NTY2</accession>
<feature type="transmembrane region" description="Helical" evidence="1">
    <location>
        <begin position="60"/>
        <end position="81"/>
    </location>
</feature>
<dbReference type="RefSeq" id="WP_055159961.1">
    <property type="nucleotide sequence ID" value="NZ_CZAU01000013.1"/>
</dbReference>
<dbReference type="EMBL" id="CZAU01000013">
    <property type="protein sequence ID" value="CUP50000.1"/>
    <property type="molecule type" value="Genomic_DNA"/>
</dbReference>
<keyword evidence="1" id="KW-1133">Transmembrane helix</keyword>
<dbReference type="Proteomes" id="UP000095564">
    <property type="component" value="Unassembled WGS sequence"/>
</dbReference>
<gene>
    <name evidence="2" type="ORF">ERS852520_01487</name>
</gene>
<proteinExistence type="predicted"/>
<feature type="transmembrane region" description="Helical" evidence="1">
    <location>
        <begin position="15"/>
        <end position="39"/>
    </location>
</feature>
<protein>
    <submittedName>
        <fullName evidence="2">Uncharacterized protein</fullName>
    </submittedName>
</protein>
<keyword evidence="1" id="KW-0812">Transmembrane</keyword>
<reference evidence="2 3" key="1">
    <citation type="submission" date="2015-09" db="EMBL/GenBank/DDBJ databases">
        <authorList>
            <consortium name="Pathogen Informatics"/>
        </authorList>
    </citation>
    <scope>NUCLEOTIDE SEQUENCE [LARGE SCALE GENOMIC DNA]</scope>
    <source>
        <strain evidence="2 3">2789STDY5834908</strain>
    </source>
</reference>
<keyword evidence="1" id="KW-0472">Membrane</keyword>
<evidence type="ECO:0000313" key="2">
    <source>
        <dbReference type="EMBL" id="CUP50000.1"/>
    </source>
</evidence>
<name>A0A174NTY2_ANAHA</name>
<evidence type="ECO:0000256" key="1">
    <source>
        <dbReference type="SAM" id="Phobius"/>
    </source>
</evidence>
<organism evidence="2 3">
    <name type="scientific">Anaerostipes hadrus</name>
    <dbReference type="NCBI Taxonomy" id="649756"/>
    <lineage>
        <taxon>Bacteria</taxon>
        <taxon>Bacillati</taxon>
        <taxon>Bacillota</taxon>
        <taxon>Clostridia</taxon>
        <taxon>Lachnospirales</taxon>
        <taxon>Lachnospiraceae</taxon>
        <taxon>Anaerostipes</taxon>
    </lineage>
</organism>
<evidence type="ECO:0000313" key="3">
    <source>
        <dbReference type="Proteomes" id="UP000095564"/>
    </source>
</evidence>